<gene>
    <name evidence="3" type="ORF">ACFO5X_24720</name>
</gene>
<proteinExistence type="predicted"/>
<keyword evidence="4" id="KW-1185">Reference proteome</keyword>
<sequence>MQQGGVTPGLTGERIVALVIVLTTALFLSLTFGEVSAFARQSAGRGPYFFPRIVLIALVFAECFLLWSVFARGETAEARPVGWKFAGLVLATAAYCALIPWAGFLISSVLYGFAVPVLLGRRDVLLLAVVSLVYSVALWMLFERVFLIILPASPFDIGF</sequence>
<dbReference type="RefSeq" id="WP_380722659.1">
    <property type="nucleotide sequence ID" value="NZ_JBHSGI010000034.1"/>
</dbReference>
<dbReference type="Proteomes" id="UP001595973">
    <property type="component" value="Unassembled WGS sequence"/>
</dbReference>
<feature type="transmembrane region" description="Helical" evidence="1">
    <location>
        <begin position="49"/>
        <end position="70"/>
    </location>
</feature>
<reference evidence="4" key="1">
    <citation type="journal article" date="2019" name="Int. J. Syst. Evol. Microbiol.">
        <title>The Global Catalogue of Microorganisms (GCM) 10K type strain sequencing project: providing services to taxonomists for standard genome sequencing and annotation.</title>
        <authorList>
            <consortium name="The Broad Institute Genomics Platform"/>
            <consortium name="The Broad Institute Genome Sequencing Center for Infectious Disease"/>
            <person name="Wu L."/>
            <person name="Ma J."/>
        </authorList>
    </citation>
    <scope>NUCLEOTIDE SEQUENCE [LARGE SCALE GENOMIC DNA]</scope>
    <source>
        <strain evidence="4">CGMCC 4.7283</strain>
    </source>
</reference>
<keyword evidence="1" id="KW-0812">Transmembrane</keyword>
<organism evidence="3 4">
    <name type="scientific">Seohaeicola nanhaiensis</name>
    <dbReference type="NCBI Taxonomy" id="1387282"/>
    <lineage>
        <taxon>Bacteria</taxon>
        <taxon>Pseudomonadati</taxon>
        <taxon>Pseudomonadota</taxon>
        <taxon>Alphaproteobacteria</taxon>
        <taxon>Rhodobacterales</taxon>
        <taxon>Roseobacteraceae</taxon>
        <taxon>Seohaeicola</taxon>
    </lineage>
</organism>
<evidence type="ECO:0000256" key="1">
    <source>
        <dbReference type="SAM" id="Phobius"/>
    </source>
</evidence>
<protein>
    <submittedName>
        <fullName evidence="3">Tripartite tricarboxylate transporter TctB family protein</fullName>
    </submittedName>
</protein>
<keyword evidence="1" id="KW-1133">Transmembrane helix</keyword>
<name>A0ABV9KNY1_9RHOB</name>
<feature type="domain" description="DUF1468" evidence="2">
    <location>
        <begin position="15"/>
        <end position="151"/>
    </location>
</feature>
<evidence type="ECO:0000259" key="2">
    <source>
        <dbReference type="Pfam" id="PF07331"/>
    </source>
</evidence>
<evidence type="ECO:0000313" key="4">
    <source>
        <dbReference type="Proteomes" id="UP001595973"/>
    </source>
</evidence>
<keyword evidence="1" id="KW-0472">Membrane</keyword>
<evidence type="ECO:0000313" key="3">
    <source>
        <dbReference type="EMBL" id="MFC4671778.1"/>
    </source>
</evidence>
<comment type="caution">
    <text evidence="3">The sequence shown here is derived from an EMBL/GenBank/DDBJ whole genome shotgun (WGS) entry which is preliminary data.</text>
</comment>
<feature type="transmembrane region" description="Helical" evidence="1">
    <location>
        <begin position="124"/>
        <end position="142"/>
    </location>
</feature>
<accession>A0ABV9KNY1</accession>
<dbReference type="InterPro" id="IPR009936">
    <property type="entry name" value="DUF1468"/>
</dbReference>
<feature type="transmembrane region" description="Helical" evidence="1">
    <location>
        <begin position="15"/>
        <end position="37"/>
    </location>
</feature>
<dbReference type="EMBL" id="JBHSGI010000034">
    <property type="protein sequence ID" value="MFC4671778.1"/>
    <property type="molecule type" value="Genomic_DNA"/>
</dbReference>
<feature type="transmembrane region" description="Helical" evidence="1">
    <location>
        <begin position="85"/>
        <end position="112"/>
    </location>
</feature>
<dbReference type="Pfam" id="PF07331">
    <property type="entry name" value="TctB"/>
    <property type="match status" value="1"/>
</dbReference>